<dbReference type="InterPro" id="IPR009241">
    <property type="entry name" value="HigB-like"/>
</dbReference>
<name>X1P2D4_9ZZZZ</name>
<protein>
    <recommendedName>
        <fullName evidence="2">Type II toxin-antitoxin system RelE/ParE family toxin</fullName>
    </recommendedName>
</protein>
<dbReference type="EMBL" id="BARV01028328">
    <property type="protein sequence ID" value="GAI33215.1"/>
    <property type="molecule type" value="Genomic_DNA"/>
</dbReference>
<accession>X1P2D4</accession>
<evidence type="ECO:0008006" key="2">
    <source>
        <dbReference type="Google" id="ProtNLM"/>
    </source>
</evidence>
<evidence type="ECO:0000313" key="1">
    <source>
        <dbReference type="EMBL" id="GAI33215.1"/>
    </source>
</evidence>
<comment type="caution">
    <text evidence="1">The sequence shown here is derived from an EMBL/GenBank/DDBJ whole genome shotgun (WGS) entry which is preliminary data.</text>
</comment>
<organism evidence="1">
    <name type="scientific">marine sediment metagenome</name>
    <dbReference type="NCBI Taxonomy" id="412755"/>
    <lineage>
        <taxon>unclassified sequences</taxon>
        <taxon>metagenomes</taxon>
        <taxon>ecological metagenomes</taxon>
    </lineage>
</organism>
<dbReference type="Pfam" id="PF05973">
    <property type="entry name" value="Gp49"/>
    <property type="match status" value="1"/>
</dbReference>
<proteinExistence type="predicted"/>
<reference evidence="1" key="1">
    <citation type="journal article" date="2014" name="Front. Microbiol.">
        <title>High frequency of phylogenetically diverse reductive dehalogenase-homologous genes in deep subseafloor sedimentary metagenomes.</title>
        <authorList>
            <person name="Kawai M."/>
            <person name="Futagami T."/>
            <person name="Toyoda A."/>
            <person name="Takaki Y."/>
            <person name="Nishi S."/>
            <person name="Hori S."/>
            <person name="Arai W."/>
            <person name="Tsubouchi T."/>
            <person name="Morono Y."/>
            <person name="Uchiyama I."/>
            <person name="Ito T."/>
            <person name="Fujiyama A."/>
            <person name="Inagaki F."/>
            <person name="Takami H."/>
        </authorList>
    </citation>
    <scope>NUCLEOTIDE SEQUENCE</scope>
    <source>
        <strain evidence="1">Expedition CK06-06</strain>
    </source>
</reference>
<sequence>MDWQVIFYRDKNGNEPVKDFILGQSDGAIGAILHVFDLLYRFDLSLSKPYVEKVEGKLRSLRIKHSSDYYRILYLAFSGKKFILLHAVKKKSDKLSKRDIEIAIKRMNDHEAQ</sequence>
<gene>
    <name evidence="1" type="ORF">S06H3_45381</name>
</gene>
<dbReference type="AlphaFoldDB" id="X1P2D4"/>